<dbReference type="Gene3D" id="1.20.120.1810">
    <property type="match status" value="1"/>
</dbReference>
<dbReference type="OrthoDB" id="386190at2"/>
<name>R4S165_PHYAS</name>
<protein>
    <submittedName>
        <fullName evidence="7">DNA-Directed RNA Polymerase Sigma Subunit</fullName>
    </submittedName>
</protein>
<dbReference type="PRINTS" id="PR00046">
    <property type="entry name" value="SIGMA70FCT"/>
</dbReference>
<evidence type="ECO:0000256" key="2">
    <source>
        <dbReference type="ARBA" id="ARBA00023082"/>
    </source>
</evidence>
<dbReference type="InterPro" id="IPR013324">
    <property type="entry name" value="RNA_pol_sigma_r3/r4-like"/>
</dbReference>
<keyword evidence="8" id="KW-1185">Reference proteome</keyword>
<organism evidence="7 8">
    <name type="scientific">Strawberry lethal yellows phytoplasma (CPA) str. NZSb11</name>
    <dbReference type="NCBI Taxonomy" id="980422"/>
    <lineage>
        <taxon>Bacteria</taxon>
        <taxon>Bacillati</taxon>
        <taxon>Mycoplasmatota</taxon>
        <taxon>Mollicutes</taxon>
        <taxon>Acholeplasmatales</taxon>
        <taxon>Acholeplasmataceae</taxon>
        <taxon>Candidatus Phytoplasma</taxon>
        <taxon>16SrXII (Stolbur group)</taxon>
    </lineage>
</organism>
<accession>R4S165</accession>
<dbReference type="Gene3D" id="1.10.10.10">
    <property type="entry name" value="Winged helix-like DNA-binding domain superfamily/Winged helix DNA-binding domain"/>
    <property type="match status" value="1"/>
</dbReference>
<dbReference type="PATRIC" id="fig|980422.3.peg.150"/>
<keyword evidence="3" id="KW-0238">DNA-binding</keyword>
<gene>
    <name evidence="7" type="primary">rpoD</name>
    <name evidence="6" type="ORF">SLY_0160</name>
    <name evidence="7" type="ORF">SLY_0571</name>
</gene>
<dbReference type="Proteomes" id="UP000013941">
    <property type="component" value="Chromosome"/>
</dbReference>
<evidence type="ECO:0000313" key="7">
    <source>
        <dbReference type="EMBL" id="AGL90488.1"/>
    </source>
</evidence>
<feature type="domain" description="RNA polymerase sigma-70 region 2" evidence="5">
    <location>
        <begin position="54"/>
        <end position="122"/>
    </location>
</feature>
<sequence length="247" mass="29202">MLRQKLFKDFLKNKELLHEINKPKAQLKEEKAAHVATKERLEEEKNYLAIRDQLIEIHFALVHKIVKDFKYFPKSLQREDLYQEGILGLIKALDNYEDLGYDFIAYATPTIKREITKLIRGLQTTSISKGVFEKEKQTRQTSNIPLEEWEEATQPRWSTILNPHQLWLKQYNHELFLKNLKNILNPQEFEIIRLSFGITLGNVNEEPQIEYSNKNIGQILNLSSRQVAIIKNQAITKLQKIYKERNK</sequence>
<evidence type="ECO:0000256" key="1">
    <source>
        <dbReference type="ARBA" id="ARBA00023015"/>
    </source>
</evidence>
<dbReference type="AlphaFoldDB" id="R4S165"/>
<evidence type="ECO:0000313" key="8">
    <source>
        <dbReference type="Proteomes" id="UP000013941"/>
    </source>
</evidence>
<evidence type="ECO:0000313" key="6">
    <source>
        <dbReference type="EMBL" id="AGL90084.1"/>
    </source>
</evidence>
<dbReference type="HOGENOM" id="CLU_110732_0_0_14"/>
<keyword evidence="1" id="KW-0805">Transcription regulation</keyword>
<dbReference type="NCBIfam" id="TIGR02937">
    <property type="entry name" value="sigma70-ECF"/>
    <property type="match status" value="1"/>
</dbReference>
<evidence type="ECO:0000259" key="5">
    <source>
        <dbReference type="Pfam" id="PF04542"/>
    </source>
</evidence>
<dbReference type="EMBL" id="CP002548">
    <property type="protein sequence ID" value="AGL90488.1"/>
    <property type="molecule type" value="Genomic_DNA"/>
</dbReference>
<dbReference type="InterPro" id="IPR013325">
    <property type="entry name" value="RNA_pol_sigma_r2"/>
</dbReference>
<evidence type="ECO:0000256" key="3">
    <source>
        <dbReference type="ARBA" id="ARBA00023125"/>
    </source>
</evidence>
<dbReference type="InterPro" id="IPR050239">
    <property type="entry name" value="Sigma-70_RNA_pol_init_factors"/>
</dbReference>
<keyword evidence="4" id="KW-0804">Transcription</keyword>
<dbReference type="InterPro" id="IPR007627">
    <property type="entry name" value="RNA_pol_sigma70_r2"/>
</dbReference>
<keyword evidence="7" id="KW-0240">DNA-directed RNA polymerase</keyword>
<keyword evidence="2" id="KW-0731">Sigma factor</keyword>
<reference evidence="7 8" key="1">
    <citation type="journal article" date="2013" name="BMC Genomics">
        <title>Comparison of the complete genome sequence of two closely related isolates of 'Candidatus Phytoplasma australiense' reveals genome plasticity.</title>
        <authorList>
            <person name="Andersen M.T."/>
            <person name="Liefting L.W."/>
            <person name="Havukkala I."/>
            <person name="Beever R.E."/>
        </authorList>
    </citation>
    <scope>NUCLEOTIDE SEQUENCE [LARGE SCALE GENOMIC DNA]</scope>
    <source>
        <strain evidence="7 8">NZSb11</strain>
    </source>
</reference>
<dbReference type="SUPFAM" id="SSF88659">
    <property type="entry name" value="Sigma3 and sigma4 domains of RNA polymerase sigma factors"/>
    <property type="match status" value="1"/>
</dbReference>
<dbReference type="KEGG" id="nzs:SLY_0160"/>
<dbReference type="GO" id="GO:0003677">
    <property type="term" value="F:DNA binding"/>
    <property type="evidence" value="ECO:0007669"/>
    <property type="project" value="UniProtKB-KW"/>
</dbReference>
<dbReference type="InterPro" id="IPR036388">
    <property type="entry name" value="WH-like_DNA-bd_sf"/>
</dbReference>
<dbReference type="InterPro" id="IPR000943">
    <property type="entry name" value="RNA_pol_sigma70"/>
</dbReference>
<dbReference type="EMBL" id="CP002548">
    <property type="protein sequence ID" value="AGL90084.1"/>
    <property type="molecule type" value="Genomic_DNA"/>
</dbReference>
<dbReference type="PANTHER" id="PTHR30603:SF60">
    <property type="entry name" value="RNA POLYMERASE SIGMA FACTOR RPOD"/>
    <property type="match status" value="1"/>
</dbReference>
<proteinExistence type="predicted"/>
<dbReference type="RefSeq" id="WP_015637712.1">
    <property type="nucleotide sequence ID" value="NC_021236.1"/>
</dbReference>
<dbReference type="GO" id="GO:0016987">
    <property type="term" value="F:sigma factor activity"/>
    <property type="evidence" value="ECO:0007669"/>
    <property type="project" value="UniProtKB-KW"/>
</dbReference>
<dbReference type="KEGG" id="nzs:SLY_0571"/>
<dbReference type="SUPFAM" id="SSF88946">
    <property type="entry name" value="Sigma2 domain of RNA polymerase sigma factors"/>
    <property type="match status" value="1"/>
</dbReference>
<evidence type="ECO:0000256" key="4">
    <source>
        <dbReference type="ARBA" id="ARBA00023163"/>
    </source>
</evidence>
<dbReference type="PANTHER" id="PTHR30603">
    <property type="entry name" value="RNA POLYMERASE SIGMA FACTOR RPO"/>
    <property type="match status" value="1"/>
</dbReference>
<dbReference type="InterPro" id="IPR014284">
    <property type="entry name" value="RNA_pol_sigma-70_dom"/>
</dbReference>
<dbReference type="Pfam" id="PF04542">
    <property type="entry name" value="Sigma70_r2"/>
    <property type="match status" value="1"/>
</dbReference>
<dbReference type="GO" id="GO:0006352">
    <property type="term" value="P:DNA-templated transcription initiation"/>
    <property type="evidence" value="ECO:0007669"/>
    <property type="project" value="InterPro"/>
</dbReference>
<dbReference type="GO" id="GO:0000428">
    <property type="term" value="C:DNA-directed RNA polymerase complex"/>
    <property type="evidence" value="ECO:0007669"/>
    <property type="project" value="UniProtKB-KW"/>
</dbReference>